<proteinExistence type="inferred from homology"/>
<dbReference type="PRINTS" id="PR00475">
    <property type="entry name" value="HEXOKINASE"/>
</dbReference>
<accession>A0ABW7NC45</accession>
<dbReference type="RefSeq" id="WP_395418053.1">
    <property type="nucleotide sequence ID" value="NZ_JBIPKE010000018.1"/>
</dbReference>
<comment type="caution">
    <text evidence="2">The sequence shown here is derived from an EMBL/GenBank/DDBJ whole genome shotgun (WGS) entry which is preliminary data.</text>
</comment>
<dbReference type="CDD" id="cd23763">
    <property type="entry name" value="ASKHA_ATPase_ROK"/>
    <property type="match status" value="1"/>
</dbReference>
<dbReference type="InterPro" id="IPR043129">
    <property type="entry name" value="ATPase_NBD"/>
</dbReference>
<gene>
    <name evidence="2" type="ORF">ACHKAR_14440</name>
</gene>
<dbReference type="Gene3D" id="3.30.420.40">
    <property type="match status" value="2"/>
</dbReference>
<keyword evidence="3" id="KW-1185">Reference proteome</keyword>
<evidence type="ECO:0000313" key="3">
    <source>
        <dbReference type="Proteomes" id="UP001610063"/>
    </source>
</evidence>
<dbReference type="InterPro" id="IPR000600">
    <property type="entry name" value="ROK"/>
</dbReference>
<name>A0ABW7NC45_9BACT</name>
<evidence type="ECO:0000313" key="2">
    <source>
        <dbReference type="EMBL" id="MFH6984650.1"/>
    </source>
</evidence>
<protein>
    <submittedName>
        <fullName evidence="2">ROK family protein</fullName>
    </submittedName>
</protein>
<evidence type="ECO:0000256" key="1">
    <source>
        <dbReference type="ARBA" id="ARBA00006479"/>
    </source>
</evidence>
<dbReference type="SUPFAM" id="SSF53067">
    <property type="entry name" value="Actin-like ATPase domain"/>
    <property type="match status" value="1"/>
</dbReference>
<reference evidence="2 3" key="1">
    <citation type="journal article" date="2013" name="Int. J. Syst. Evol. Microbiol.">
        <title>Marinoscillum luteum sp. nov., isolated from marine sediment.</title>
        <authorList>
            <person name="Cha I.T."/>
            <person name="Park S.J."/>
            <person name="Kim S.J."/>
            <person name="Kim J.G."/>
            <person name="Jung M.Y."/>
            <person name="Shin K.S."/>
            <person name="Kwon K.K."/>
            <person name="Yang S.H."/>
            <person name="Seo Y.S."/>
            <person name="Rhee S.K."/>
        </authorList>
    </citation>
    <scope>NUCLEOTIDE SEQUENCE [LARGE SCALE GENOMIC DNA]</scope>
    <source>
        <strain evidence="2 3">KCTC 23939</strain>
    </source>
</reference>
<dbReference type="PANTHER" id="PTHR18964:SF149">
    <property type="entry name" value="BIFUNCTIONAL UDP-N-ACETYLGLUCOSAMINE 2-EPIMERASE_N-ACETYLMANNOSAMINE KINASE"/>
    <property type="match status" value="1"/>
</dbReference>
<comment type="similarity">
    <text evidence="1">Belongs to the ROK (NagC/XylR) family.</text>
</comment>
<dbReference type="EMBL" id="JBIPKE010000018">
    <property type="protein sequence ID" value="MFH6984650.1"/>
    <property type="molecule type" value="Genomic_DNA"/>
</dbReference>
<dbReference type="Proteomes" id="UP001610063">
    <property type="component" value="Unassembled WGS sequence"/>
</dbReference>
<dbReference type="Pfam" id="PF00480">
    <property type="entry name" value="ROK"/>
    <property type="match status" value="2"/>
</dbReference>
<organism evidence="2 3">
    <name type="scientific">Marinoscillum luteum</name>
    <dbReference type="NCBI Taxonomy" id="861051"/>
    <lineage>
        <taxon>Bacteria</taxon>
        <taxon>Pseudomonadati</taxon>
        <taxon>Bacteroidota</taxon>
        <taxon>Cytophagia</taxon>
        <taxon>Cytophagales</taxon>
        <taxon>Reichenbachiellaceae</taxon>
        <taxon>Marinoscillum</taxon>
    </lineage>
</organism>
<dbReference type="PANTHER" id="PTHR18964">
    <property type="entry name" value="ROK (REPRESSOR, ORF, KINASE) FAMILY"/>
    <property type="match status" value="1"/>
</dbReference>
<sequence>MIERKSRIVMGMDVGGSHVTAALVDLDAHVFLPDSQCRLDLDSQRPADYILEDWQKVIQTCYRQYPDLERHIGMAMPGPCDYDSGVCMIKGLNKYGNLYGLNIPEALSQTLDIPDENVVMTNDAACFLQGEMAMGAARDSQSSIGVILGTGCGTARLQGGIGCDAALWQLPFKNGIAEDYLSTHWFKTRYRELGGADIGGAKDLALSYQADPISRTVFEEFAQNLGDFLGIFVKMERADSIVLGGNIMKAGNLFFPGVKDRLASLGVNIPIHLSTLGEDAPVVGAAVAYEKKTVNHFNYQP</sequence>